<reference evidence="1" key="2">
    <citation type="submission" date="2025-09" db="UniProtKB">
        <authorList>
            <consortium name="Ensembl"/>
        </authorList>
    </citation>
    <scope>IDENTIFICATION</scope>
</reference>
<dbReference type="Proteomes" id="UP000694545">
    <property type="component" value="Unplaced"/>
</dbReference>
<dbReference type="AlphaFoldDB" id="A0A8D2IX13"/>
<protein>
    <submittedName>
        <fullName evidence="1">Uncharacterized protein</fullName>
    </submittedName>
</protein>
<proteinExistence type="predicted"/>
<keyword evidence="2" id="KW-1185">Reference proteome</keyword>
<name>A0A8D2IX13_VARKO</name>
<reference evidence="1" key="1">
    <citation type="submission" date="2025-08" db="UniProtKB">
        <authorList>
            <consortium name="Ensembl"/>
        </authorList>
    </citation>
    <scope>IDENTIFICATION</scope>
</reference>
<dbReference type="Gene3D" id="2.130.10.130">
    <property type="entry name" value="Integrin alpha, N-terminal"/>
    <property type="match status" value="1"/>
</dbReference>
<organism evidence="1 2">
    <name type="scientific">Varanus komodoensis</name>
    <name type="common">Komodo dragon</name>
    <dbReference type="NCBI Taxonomy" id="61221"/>
    <lineage>
        <taxon>Eukaryota</taxon>
        <taxon>Metazoa</taxon>
        <taxon>Chordata</taxon>
        <taxon>Craniata</taxon>
        <taxon>Vertebrata</taxon>
        <taxon>Euteleostomi</taxon>
        <taxon>Lepidosauria</taxon>
        <taxon>Squamata</taxon>
        <taxon>Bifurcata</taxon>
        <taxon>Unidentata</taxon>
        <taxon>Episquamata</taxon>
        <taxon>Toxicofera</taxon>
        <taxon>Anguimorpha</taxon>
        <taxon>Paleoanguimorpha</taxon>
        <taxon>Varanoidea</taxon>
        <taxon>Varanidae</taxon>
        <taxon>Varanus</taxon>
    </lineage>
</organism>
<dbReference type="InterPro" id="IPR028994">
    <property type="entry name" value="Integrin_alpha_N"/>
</dbReference>
<sequence>CGRGHLGAIVSTALIISPFHSSTRASTGAPVLSAGNSPRAFRNPSGSIRVLVGAPLQTGQANETGKLYQCTYHSGACTEISIQSRYWYPLYFLHGQLQHNEKIEIRFCLCSGRGGGSEGSLFAFDITPPSQDKQKK</sequence>
<evidence type="ECO:0000313" key="1">
    <source>
        <dbReference type="Ensembl" id="ENSVKKP00000001241.1"/>
    </source>
</evidence>
<dbReference type="Ensembl" id="ENSVKKT00000001290.1">
    <property type="protein sequence ID" value="ENSVKKP00000001241.1"/>
    <property type="gene ID" value="ENSVKKG00000001027.1"/>
</dbReference>
<evidence type="ECO:0000313" key="2">
    <source>
        <dbReference type="Proteomes" id="UP000694545"/>
    </source>
</evidence>
<accession>A0A8D2IX13</accession>